<reference evidence="1 2" key="1">
    <citation type="submission" date="2017-02" db="EMBL/GenBank/DDBJ databases">
        <authorList>
            <person name="Peterson S.W."/>
        </authorList>
    </citation>
    <scope>NUCLEOTIDE SEQUENCE [LARGE SCALE GENOMIC DNA]</scope>
    <source>
        <strain evidence="1 2">ATCC 700028</strain>
    </source>
</reference>
<evidence type="ECO:0000313" key="2">
    <source>
        <dbReference type="Proteomes" id="UP000191153"/>
    </source>
</evidence>
<dbReference type="RefSeq" id="WP_078694643.1">
    <property type="nucleotide sequence ID" value="NZ_FUWX01000019.1"/>
</dbReference>
<organism evidence="1 2">
    <name type="scientific">Cetobacterium ceti</name>
    <dbReference type="NCBI Taxonomy" id="180163"/>
    <lineage>
        <taxon>Bacteria</taxon>
        <taxon>Fusobacteriati</taxon>
        <taxon>Fusobacteriota</taxon>
        <taxon>Fusobacteriia</taxon>
        <taxon>Fusobacteriales</taxon>
        <taxon>Fusobacteriaceae</taxon>
        <taxon>Cetobacterium</taxon>
    </lineage>
</organism>
<evidence type="ECO:0000313" key="1">
    <source>
        <dbReference type="EMBL" id="SJZ99406.1"/>
    </source>
</evidence>
<accession>A0A1T4Q6T1</accession>
<proteinExistence type="predicted"/>
<protein>
    <submittedName>
        <fullName evidence="1">Uncharacterized protein</fullName>
    </submittedName>
</protein>
<name>A0A1T4Q6T1_9FUSO</name>
<keyword evidence="2" id="KW-1185">Reference proteome</keyword>
<dbReference type="AlphaFoldDB" id="A0A1T4Q6T1"/>
<gene>
    <name evidence="1" type="ORF">SAMN02745174_02198</name>
</gene>
<dbReference type="Proteomes" id="UP000191153">
    <property type="component" value="Unassembled WGS sequence"/>
</dbReference>
<dbReference type="EMBL" id="FUWX01000019">
    <property type="protein sequence ID" value="SJZ99406.1"/>
    <property type="molecule type" value="Genomic_DNA"/>
</dbReference>
<sequence>MLNFGEYMAMMKEDEEKEEAKERKLLVQYRENGDLKGYVQEKEEELLKYLNEFPKYEKGIKDLLLILEKNMLENYLEKIKEIKNKNVICDKDLTEIIEIISGVRAYKLFISK</sequence>